<proteinExistence type="predicted"/>
<comment type="caution">
    <text evidence="1">The sequence shown here is derived from an EMBL/GenBank/DDBJ whole genome shotgun (WGS) entry which is preliminary data.</text>
</comment>
<evidence type="ECO:0000313" key="2">
    <source>
        <dbReference type="Proteomes" id="UP000324222"/>
    </source>
</evidence>
<evidence type="ECO:0000313" key="1">
    <source>
        <dbReference type="EMBL" id="MPD06178.1"/>
    </source>
</evidence>
<accession>A0A5B7KLH1</accession>
<dbReference type="AlphaFoldDB" id="A0A5B7KLH1"/>
<keyword evidence="2" id="KW-1185">Reference proteome</keyword>
<dbReference type="Proteomes" id="UP000324222">
    <property type="component" value="Unassembled WGS sequence"/>
</dbReference>
<name>A0A5B7KLH1_PORTR</name>
<reference evidence="1 2" key="1">
    <citation type="submission" date="2019-05" db="EMBL/GenBank/DDBJ databases">
        <title>Another draft genome of Portunus trituberculatus and its Hox gene families provides insights of decapod evolution.</title>
        <authorList>
            <person name="Jeong J.-H."/>
            <person name="Song I."/>
            <person name="Kim S."/>
            <person name="Choi T."/>
            <person name="Kim D."/>
            <person name="Ryu S."/>
            <person name="Kim W."/>
        </authorList>
    </citation>
    <scope>NUCLEOTIDE SEQUENCE [LARGE SCALE GENOMIC DNA]</scope>
    <source>
        <tissue evidence="1">Muscle</tissue>
    </source>
</reference>
<organism evidence="1 2">
    <name type="scientific">Portunus trituberculatus</name>
    <name type="common">Swimming crab</name>
    <name type="synonym">Neptunus trituberculatus</name>
    <dbReference type="NCBI Taxonomy" id="210409"/>
    <lineage>
        <taxon>Eukaryota</taxon>
        <taxon>Metazoa</taxon>
        <taxon>Ecdysozoa</taxon>
        <taxon>Arthropoda</taxon>
        <taxon>Crustacea</taxon>
        <taxon>Multicrustacea</taxon>
        <taxon>Malacostraca</taxon>
        <taxon>Eumalacostraca</taxon>
        <taxon>Eucarida</taxon>
        <taxon>Decapoda</taxon>
        <taxon>Pleocyemata</taxon>
        <taxon>Brachyura</taxon>
        <taxon>Eubrachyura</taxon>
        <taxon>Portunoidea</taxon>
        <taxon>Portunidae</taxon>
        <taxon>Portuninae</taxon>
        <taxon>Portunus</taxon>
    </lineage>
</organism>
<protein>
    <submittedName>
        <fullName evidence="1">Uncharacterized protein</fullName>
    </submittedName>
</protein>
<gene>
    <name evidence="1" type="ORF">E2C01_101971</name>
</gene>
<sequence length="109" mass="11392">MIGMSGGGEVWGADVAGAGRHHVSNQLGKGGQAVGVGSLGLYSFLSGLRVVVMSSGSSTNSTGDGTRLSTFFLYSAHLRKARERFQDIYSILLVNSLDPARGPASQWAF</sequence>
<dbReference type="EMBL" id="VSRR010149819">
    <property type="protein sequence ID" value="MPD06178.1"/>
    <property type="molecule type" value="Genomic_DNA"/>
</dbReference>